<keyword evidence="1" id="KW-0472">Membrane</keyword>
<dbReference type="Proteomes" id="UP000297739">
    <property type="component" value="Unassembled WGS sequence"/>
</dbReference>
<feature type="transmembrane region" description="Helical" evidence="1">
    <location>
        <begin position="54"/>
        <end position="75"/>
    </location>
</feature>
<evidence type="ECO:0000313" key="3">
    <source>
        <dbReference type="Proteomes" id="UP000297739"/>
    </source>
</evidence>
<feature type="transmembrane region" description="Helical" evidence="1">
    <location>
        <begin position="95"/>
        <end position="117"/>
    </location>
</feature>
<keyword evidence="1" id="KW-1133">Transmembrane helix</keyword>
<dbReference type="OrthoDB" id="9793489at2"/>
<dbReference type="RefSeq" id="WP_135496704.1">
    <property type="nucleotide sequence ID" value="NZ_SRLD01000007.1"/>
</dbReference>
<gene>
    <name evidence="2" type="ORF">E5J99_05415</name>
</gene>
<dbReference type="EMBL" id="SRLD01000007">
    <property type="protein sequence ID" value="TGE18342.1"/>
    <property type="molecule type" value="Genomic_DNA"/>
</dbReference>
<comment type="caution">
    <text evidence="2">The sequence shown here is derived from an EMBL/GenBank/DDBJ whole genome shotgun (WGS) entry which is preliminary data.</text>
</comment>
<feature type="transmembrane region" description="Helical" evidence="1">
    <location>
        <begin position="124"/>
        <end position="148"/>
    </location>
</feature>
<evidence type="ECO:0000256" key="1">
    <source>
        <dbReference type="SAM" id="Phobius"/>
    </source>
</evidence>
<accession>A0A4Z0PQL3</accession>
<keyword evidence="3" id="KW-1185">Reference proteome</keyword>
<feature type="transmembrane region" description="Helical" evidence="1">
    <location>
        <begin position="20"/>
        <end position="42"/>
    </location>
</feature>
<reference evidence="2 3" key="1">
    <citation type="submission" date="2019-04" db="EMBL/GenBank/DDBJ databases">
        <authorList>
            <person name="Feng G."/>
            <person name="Zhang J."/>
            <person name="Zhu H."/>
        </authorList>
    </citation>
    <scope>NUCLEOTIDE SEQUENCE [LARGE SCALE GENOMIC DNA]</scope>
    <source>
        <strain evidence="2 3">JCM 17223</strain>
    </source>
</reference>
<keyword evidence="1" id="KW-0812">Transmembrane</keyword>
<proteinExistence type="predicted"/>
<name>A0A4Z0PQL3_9BACT</name>
<evidence type="ECO:0000313" key="2">
    <source>
        <dbReference type="EMBL" id="TGE18342.1"/>
    </source>
</evidence>
<sequence length="155" mass="17144">MLITRSGYALSAGFWWWLPPALLVLSGLLVLSSSLAALVGLARVLRRRIPRVQLLPRLLPLLATSALVVTAGALFNLTEHFWMAGQVNLTTVLVSLGPLMFVACTVGGLLLTVWYFGHFQRRAVAWYLLLTYGALSWLATVVAMYGWMSLRVWAL</sequence>
<dbReference type="AlphaFoldDB" id="A0A4Z0PQL3"/>
<organism evidence="2 3">
    <name type="scientific">Hymenobacter elongatus</name>
    <dbReference type="NCBI Taxonomy" id="877208"/>
    <lineage>
        <taxon>Bacteria</taxon>
        <taxon>Pseudomonadati</taxon>
        <taxon>Bacteroidota</taxon>
        <taxon>Cytophagia</taxon>
        <taxon>Cytophagales</taxon>
        <taxon>Hymenobacteraceae</taxon>
        <taxon>Hymenobacter</taxon>
    </lineage>
</organism>
<protein>
    <submittedName>
        <fullName evidence="2">Uncharacterized protein</fullName>
    </submittedName>
</protein>